<sequence>MSIPLALSTAATALRPDTVAWIALAVTAVVGLFVALLAYRGYRRNDTRQMLFLAVGIGLVTTGVFVAAAILDQLGFGTSLVLLVRGLVTVLGLCTILYALVSDR</sequence>
<keyword evidence="1" id="KW-0812">Transmembrane</keyword>
<keyword evidence="1" id="KW-1133">Transmembrane helix</keyword>
<dbReference type="Proteomes" id="UP000607197">
    <property type="component" value="Unassembled WGS sequence"/>
</dbReference>
<evidence type="ECO:0000256" key="1">
    <source>
        <dbReference type="SAM" id="Phobius"/>
    </source>
</evidence>
<dbReference type="InterPro" id="IPR055943">
    <property type="entry name" value="DUF7521"/>
</dbReference>
<reference evidence="2" key="2">
    <citation type="submission" date="2020-09" db="EMBL/GenBank/DDBJ databases">
        <authorList>
            <person name="Sun Q."/>
            <person name="Ohkuma M."/>
        </authorList>
    </citation>
    <scope>NUCLEOTIDE SEQUENCE</scope>
    <source>
        <strain evidence="2">JCM 19596</strain>
    </source>
</reference>
<proteinExistence type="predicted"/>
<evidence type="ECO:0000313" key="2">
    <source>
        <dbReference type="EMBL" id="GGL73155.1"/>
    </source>
</evidence>
<feature type="transmembrane region" description="Helical" evidence="1">
    <location>
        <begin position="82"/>
        <end position="101"/>
    </location>
</feature>
<reference evidence="2" key="1">
    <citation type="journal article" date="2014" name="Int. J. Syst. Evol. Microbiol.">
        <title>Complete genome sequence of Corynebacterium casei LMG S-19264T (=DSM 44701T), isolated from a smear-ripened cheese.</title>
        <authorList>
            <consortium name="US DOE Joint Genome Institute (JGI-PGF)"/>
            <person name="Walter F."/>
            <person name="Albersmeier A."/>
            <person name="Kalinowski J."/>
            <person name="Ruckert C."/>
        </authorList>
    </citation>
    <scope>NUCLEOTIDE SEQUENCE</scope>
    <source>
        <strain evidence="2">JCM 19596</strain>
    </source>
</reference>
<protein>
    <submittedName>
        <fullName evidence="2">Uncharacterized protein</fullName>
    </submittedName>
</protein>
<dbReference type="EMBL" id="BMPG01000009">
    <property type="protein sequence ID" value="GGL73155.1"/>
    <property type="molecule type" value="Genomic_DNA"/>
</dbReference>
<feature type="transmembrane region" description="Helical" evidence="1">
    <location>
        <begin position="51"/>
        <end position="70"/>
    </location>
</feature>
<feature type="transmembrane region" description="Helical" evidence="1">
    <location>
        <begin position="20"/>
        <end position="39"/>
    </location>
</feature>
<dbReference type="AlphaFoldDB" id="A0A830FBG5"/>
<accession>A0A830FBG5</accession>
<keyword evidence="1" id="KW-0472">Membrane</keyword>
<organism evidence="2 3">
    <name type="scientific">Halocalculus aciditolerans</name>
    <dbReference type="NCBI Taxonomy" id="1383812"/>
    <lineage>
        <taxon>Archaea</taxon>
        <taxon>Methanobacteriati</taxon>
        <taxon>Methanobacteriota</taxon>
        <taxon>Stenosarchaea group</taxon>
        <taxon>Halobacteria</taxon>
        <taxon>Halobacteriales</taxon>
        <taxon>Halobacteriaceae</taxon>
        <taxon>Halocalculus</taxon>
    </lineage>
</organism>
<gene>
    <name evidence="2" type="ORF">GCM10009039_34020</name>
</gene>
<dbReference type="Pfam" id="PF24365">
    <property type="entry name" value="DUF7521"/>
    <property type="match status" value="1"/>
</dbReference>
<keyword evidence="3" id="KW-1185">Reference proteome</keyword>
<name>A0A830FBG5_9EURY</name>
<dbReference type="RefSeq" id="WP_229774199.1">
    <property type="nucleotide sequence ID" value="NZ_BMPG01000009.1"/>
</dbReference>
<comment type="caution">
    <text evidence="2">The sequence shown here is derived from an EMBL/GenBank/DDBJ whole genome shotgun (WGS) entry which is preliminary data.</text>
</comment>
<evidence type="ECO:0000313" key="3">
    <source>
        <dbReference type="Proteomes" id="UP000607197"/>
    </source>
</evidence>